<organism evidence="1 2">
    <name type="scientific">Bimuria novae-zelandiae CBS 107.79</name>
    <dbReference type="NCBI Taxonomy" id="1447943"/>
    <lineage>
        <taxon>Eukaryota</taxon>
        <taxon>Fungi</taxon>
        <taxon>Dikarya</taxon>
        <taxon>Ascomycota</taxon>
        <taxon>Pezizomycotina</taxon>
        <taxon>Dothideomycetes</taxon>
        <taxon>Pleosporomycetidae</taxon>
        <taxon>Pleosporales</taxon>
        <taxon>Massarineae</taxon>
        <taxon>Didymosphaeriaceae</taxon>
        <taxon>Bimuria</taxon>
    </lineage>
</organism>
<evidence type="ECO:0008006" key="3">
    <source>
        <dbReference type="Google" id="ProtNLM"/>
    </source>
</evidence>
<keyword evidence="2" id="KW-1185">Reference proteome</keyword>
<dbReference type="AlphaFoldDB" id="A0A6A5V3G3"/>
<sequence length="516" mass="58430">MYALRNCLWRSPFPLSGFIEVSLVYPNLENFFVKRLGVEKANPAMLIEEIKKLAKGSSPQIENIRQRLLGISRLLLKSGINDAVAKALTGLAKVKFLPQITRDGGKVLVGKDDDFVINDHQRFGDAFESQYILLDFSVEEVHVLNTVFDYMGFGVRYLSRAVKEASAVGEDAVEDESLTSAFRSRAYALYCHELWELDDILFEQDISAVGWIAKPTYESPGALLEHHVGVPGQPEREVSTALSSGTTRFTPPIIESLRERSHVFDTPPVTSTPQPPRYERLIEEVVQSAHRAREQQQHFSSSPLRPHISTPTHNQPAFEYNHEETFGNRDTNEVAHDIRIGASGESYVYEILSGLNLPGFSIDNWRSRIRGELRIHSRYAAVTNWQGRETADFVYTDRDGSLTQYLAENCSGGMPERVLDARPQGMAPKPIEYYLEVKTTTSRCDTRFYMSGSQYQRMENYAIPATGSFDKVYVILRVYNLGQNTGMRIFVDPHRLRGSHIDFEIATYHCKTKTAV</sequence>
<dbReference type="Proteomes" id="UP000800036">
    <property type="component" value="Unassembled WGS sequence"/>
</dbReference>
<dbReference type="EMBL" id="ML976690">
    <property type="protein sequence ID" value="KAF1971993.1"/>
    <property type="molecule type" value="Genomic_DNA"/>
</dbReference>
<gene>
    <name evidence="1" type="ORF">BU23DRAFT_469303</name>
</gene>
<evidence type="ECO:0000313" key="2">
    <source>
        <dbReference type="Proteomes" id="UP000800036"/>
    </source>
</evidence>
<proteinExistence type="predicted"/>
<name>A0A6A5V3G3_9PLEO</name>
<reference evidence="1" key="1">
    <citation type="journal article" date="2020" name="Stud. Mycol.">
        <title>101 Dothideomycetes genomes: a test case for predicting lifestyles and emergence of pathogens.</title>
        <authorList>
            <person name="Haridas S."/>
            <person name="Albert R."/>
            <person name="Binder M."/>
            <person name="Bloem J."/>
            <person name="Labutti K."/>
            <person name="Salamov A."/>
            <person name="Andreopoulos B."/>
            <person name="Baker S."/>
            <person name="Barry K."/>
            <person name="Bills G."/>
            <person name="Bluhm B."/>
            <person name="Cannon C."/>
            <person name="Castanera R."/>
            <person name="Culley D."/>
            <person name="Daum C."/>
            <person name="Ezra D."/>
            <person name="Gonzalez J."/>
            <person name="Henrissat B."/>
            <person name="Kuo A."/>
            <person name="Liang C."/>
            <person name="Lipzen A."/>
            <person name="Lutzoni F."/>
            <person name="Magnuson J."/>
            <person name="Mondo S."/>
            <person name="Nolan M."/>
            <person name="Ohm R."/>
            <person name="Pangilinan J."/>
            <person name="Park H.-J."/>
            <person name="Ramirez L."/>
            <person name="Alfaro M."/>
            <person name="Sun H."/>
            <person name="Tritt A."/>
            <person name="Yoshinaga Y."/>
            <person name="Zwiers L.-H."/>
            <person name="Turgeon B."/>
            <person name="Goodwin S."/>
            <person name="Spatafora J."/>
            <person name="Crous P."/>
            <person name="Grigoriev I."/>
        </authorList>
    </citation>
    <scope>NUCLEOTIDE SEQUENCE</scope>
    <source>
        <strain evidence="1">CBS 107.79</strain>
    </source>
</reference>
<evidence type="ECO:0000313" key="1">
    <source>
        <dbReference type="EMBL" id="KAF1971993.1"/>
    </source>
</evidence>
<accession>A0A6A5V3G3</accession>
<protein>
    <recommendedName>
        <fullName evidence="3">Protein NO VEIN C-terminal domain-containing protein</fullName>
    </recommendedName>
</protein>
<dbReference type="OrthoDB" id="1262810at2759"/>